<reference evidence="3 4" key="1">
    <citation type="submission" date="2016-07" db="EMBL/GenBank/DDBJ databases">
        <title>Genome sequencing of Vibrio scophthalmi strain VS-05, an isolated from Paralichthys olivaceus.</title>
        <authorList>
            <person name="Han H.-J."/>
        </authorList>
    </citation>
    <scope>NUCLEOTIDE SEQUENCE [LARGE SCALE GENOMIC DNA]</scope>
    <source>
        <strain evidence="3 4">VS-05</strain>
    </source>
</reference>
<dbReference type="SUPFAM" id="SSF55811">
    <property type="entry name" value="Nudix"/>
    <property type="match status" value="1"/>
</dbReference>
<comment type="cofactor">
    <cofactor evidence="1">
        <name>Mg(2+)</name>
        <dbReference type="ChEBI" id="CHEBI:18420"/>
    </cofactor>
</comment>
<evidence type="ECO:0000313" key="3">
    <source>
        <dbReference type="EMBL" id="ANU36385.1"/>
    </source>
</evidence>
<dbReference type="EC" id="3.6.1.27" evidence="3"/>
<dbReference type="PROSITE" id="PS51462">
    <property type="entry name" value="NUDIX"/>
    <property type="match status" value="1"/>
</dbReference>
<dbReference type="InterPro" id="IPR000086">
    <property type="entry name" value="NUDIX_hydrolase_dom"/>
</dbReference>
<dbReference type="Proteomes" id="UP000092528">
    <property type="component" value="Chromosome 1"/>
</dbReference>
<evidence type="ECO:0000256" key="2">
    <source>
        <dbReference type="ARBA" id="ARBA00022801"/>
    </source>
</evidence>
<organism evidence="3 4">
    <name type="scientific">Vibrio scophthalmi</name>
    <dbReference type="NCBI Taxonomy" id="45658"/>
    <lineage>
        <taxon>Bacteria</taxon>
        <taxon>Pseudomonadati</taxon>
        <taxon>Pseudomonadota</taxon>
        <taxon>Gammaproteobacteria</taxon>
        <taxon>Vibrionales</taxon>
        <taxon>Vibrionaceae</taxon>
        <taxon>Vibrio</taxon>
    </lineage>
</organism>
<gene>
    <name evidence="3" type="ORF">VSVS05_01258</name>
</gene>
<dbReference type="InterPro" id="IPR020084">
    <property type="entry name" value="NUDIX_hydrolase_CS"/>
</dbReference>
<dbReference type="SUPFAM" id="SSF48317">
    <property type="entry name" value="Acid phosphatase/Vanadium-dependent haloperoxidase"/>
    <property type="match status" value="1"/>
</dbReference>
<dbReference type="AlphaFoldDB" id="A0A1B1NNU2"/>
<keyword evidence="4" id="KW-1185">Reference proteome</keyword>
<dbReference type="Pfam" id="PF00293">
    <property type="entry name" value="NUDIX"/>
    <property type="match status" value="1"/>
</dbReference>
<dbReference type="KEGG" id="vsc:VSVS12_01633"/>
<dbReference type="CDD" id="cd02883">
    <property type="entry name" value="NUDIX_Hydrolase"/>
    <property type="match status" value="1"/>
</dbReference>
<dbReference type="InterPro" id="IPR015797">
    <property type="entry name" value="NUDIX_hydrolase-like_dom_sf"/>
</dbReference>
<name>A0A1B1NNU2_9VIBR</name>
<dbReference type="CDD" id="cd01610">
    <property type="entry name" value="PAP2_like"/>
    <property type="match status" value="1"/>
</dbReference>
<evidence type="ECO:0000313" key="4">
    <source>
        <dbReference type="Proteomes" id="UP000092528"/>
    </source>
</evidence>
<dbReference type="PATRIC" id="fig|45658.6.peg.1590"/>
<accession>A0A1B1NNU2</accession>
<sequence>MMNKAYVRIFSLMAGVIFSVFCSAQVFAQPKGAVCIINADNQIVVVDEILTGKVSLPAGTIGADELPQVAAQREAWEETGLVVTVGEELARNQKAIFYHCVSDSEIIAFQQQDKREGRVLPNWFAPHYGIEVSSARLIDPKQLNVADYRYPQQWPLVQDLFAKTAPQSVNYVNNLFEAAPGYNQVELQWIASLQSWVAHLDSRVSSFVDSFLLTGLVFTSSWWLLLLLPICYGYFERNFTLKLLFTLIITTLLVQVGQLGFAQPRPYVYLPLLEKGTQVGFGLPNLAIALWAVVITMLLKRTRLWGFNKGSMVCIALLGWLSIALVYSGSAFVLDCLAGLLLGWLCAWHMTRLDRQIGVESEQLFQQKGVWLLAMTASGILLLWWQTPMLLTLALMTTVILLIMMCVRLPERVSMRSMMVLILLLVACSLALVGLHKQVDSSNLYALLVDGLHWPLLLLISASYLMMNKTKA</sequence>
<protein>
    <submittedName>
        <fullName evidence="3">Undecaprenyl-diphosphate phosphatase</fullName>
        <ecNumber evidence="3">3.6.1.27</ecNumber>
    </submittedName>
</protein>
<dbReference type="Gene3D" id="3.90.79.10">
    <property type="entry name" value="Nucleoside Triphosphate Pyrophosphohydrolase"/>
    <property type="match status" value="1"/>
</dbReference>
<proteinExistence type="predicted"/>
<keyword evidence="2 3" id="KW-0378">Hydrolase</keyword>
<dbReference type="InterPro" id="IPR036938">
    <property type="entry name" value="PAP2/HPO_sf"/>
</dbReference>
<evidence type="ECO:0000256" key="1">
    <source>
        <dbReference type="ARBA" id="ARBA00001946"/>
    </source>
</evidence>
<dbReference type="STRING" id="45658.VSVS12_01633"/>
<dbReference type="RefSeq" id="WP_065430345.1">
    <property type="nucleotide sequence ID" value="NZ_CP016307.1"/>
</dbReference>
<dbReference type="EMBL" id="CP016414">
    <property type="protein sequence ID" value="ANU36385.1"/>
    <property type="molecule type" value="Genomic_DNA"/>
</dbReference>
<dbReference type="PROSITE" id="PS00893">
    <property type="entry name" value="NUDIX_BOX"/>
    <property type="match status" value="1"/>
</dbReference>
<dbReference type="GO" id="GO:0050380">
    <property type="term" value="F:undecaprenyl-diphosphatase activity"/>
    <property type="evidence" value="ECO:0007669"/>
    <property type="project" value="UniProtKB-EC"/>
</dbReference>